<dbReference type="AlphaFoldDB" id="A0AAD7ZGH9"/>
<reference evidence="1" key="1">
    <citation type="journal article" date="2023" name="IScience">
        <title>Live-bearing cockroach genome reveals convergent evolutionary mechanisms linked to viviparity in insects and beyond.</title>
        <authorList>
            <person name="Fouks B."/>
            <person name="Harrison M.C."/>
            <person name="Mikhailova A.A."/>
            <person name="Marchal E."/>
            <person name="English S."/>
            <person name="Carruthers M."/>
            <person name="Jennings E.C."/>
            <person name="Chiamaka E.L."/>
            <person name="Frigard R.A."/>
            <person name="Pippel M."/>
            <person name="Attardo G.M."/>
            <person name="Benoit J.B."/>
            <person name="Bornberg-Bauer E."/>
            <person name="Tobe S.S."/>
        </authorList>
    </citation>
    <scope>NUCLEOTIDE SEQUENCE</scope>
    <source>
        <strain evidence="1">Stay&amp;Tobe</strain>
    </source>
</reference>
<keyword evidence="2" id="KW-1185">Reference proteome</keyword>
<protein>
    <submittedName>
        <fullName evidence="1">Uncharacterized protein</fullName>
    </submittedName>
</protein>
<dbReference type="EMBL" id="JASPKZ010008386">
    <property type="protein sequence ID" value="KAJ9579548.1"/>
    <property type="molecule type" value="Genomic_DNA"/>
</dbReference>
<evidence type="ECO:0000313" key="2">
    <source>
        <dbReference type="Proteomes" id="UP001233999"/>
    </source>
</evidence>
<dbReference type="Proteomes" id="UP001233999">
    <property type="component" value="Unassembled WGS sequence"/>
</dbReference>
<proteinExistence type="predicted"/>
<accession>A0AAD7ZGH9</accession>
<feature type="non-terminal residue" evidence="1">
    <location>
        <position position="77"/>
    </location>
</feature>
<evidence type="ECO:0000313" key="1">
    <source>
        <dbReference type="EMBL" id="KAJ9579548.1"/>
    </source>
</evidence>
<gene>
    <name evidence="1" type="ORF">L9F63_004807</name>
</gene>
<name>A0AAD7ZGH9_DIPPU</name>
<sequence>LVMIDDILKPFFEELTDIDHDLKVYNRTETNSIVEQQLLRVNEGFIASPAFFNLTFDFIPTRLDYSKFYTCLPYYTS</sequence>
<organism evidence="1 2">
    <name type="scientific">Diploptera punctata</name>
    <name type="common">Pacific beetle cockroach</name>
    <dbReference type="NCBI Taxonomy" id="6984"/>
    <lineage>
        <taxon>Eukaryota</taxon>
        <taxon>Metazoa</taxon>
        <taxon>Ecdysozoa</taxon>
        <taxon>Arthropoda</taxon>
        <taxon>Hexapoda</taxon>
        <taxon>Insecta</taxon>
        <taxon>Pterygota</taxon>
        <taxon>Neoptera</taxon>
        <taxon>Polyneoptera</taxon>
        <taxon>Dictyoptera</taxon>
        <taxon>Blattodea</taxon>
        <taxon>Blaberoidea</taxon>
        <taxon>Blaberidae</taxon>
        <taxon>Diplopterinae</taxon>
        <taxon>Diploptera</taxon>
    </lineage>
</organism>
<reference evidence="1" key="2">
    <citation type="submission" date="2023-05" db="EMBL/GenBank/DDBJ databases">
        <authorList>
            <person name="Fouks B."/>
        </authorList>
    </citation>
    <scope>NUCLEOTIDE SEQUENCE</scope>
    <source>
        <strain evidence="1">Stay&amp;Tobe</strain>
        <tissue evidence="1">Testes</tissue>
    </source>
</reference>
<comment type="caution">
    <text evidence="1">The sequence shown here is derived from an EMBL/GenBank/DDBJ whole genome shotgun (WGS) entry which is preliminary data.</text>
</comment>
<feature type="non-terminal residue" evidence="1">
    <location>
        <position position="1"/>
    </location>
</feature>